<reference evidence="3" key="1">
    <citation type="submission" date="2024-06" db="EMBL/GenBank/DDBJ databases">
        <title>Streptomyces sp. strain HUAS MG91 genome sequences.</title>
        <authorList>
            <person name="Mo P."/>
        </authorList>
    </citation>
    <scope>NUCLEOTIDE SEQUENCE</scope>
    <source>
        <strain evidence="3">HUAS MG91</strain>
    </source>
</reference>
<organism evidence="3">
    <name type="scientific">Streptomyces tabacisoli</name>
    <dbReference type="NCBI Taxonomy" id="3156398"/>
    <lineage>
        <taxon>Bacteria</taxon>
        <taxon>Bacillati</taxon>
        <taxon>Actinomycetota</taxon>
        <taxon>Actinomycetes</taxon>
        <taxon>Kitasatosporales</taxon>
        <taxon>Streptomycetaceae</taxon>
        <taxon>Streptomyces</taxon>
    </lineage>
</organism>
<feature type="region of interest" description="Disordered" evidence="1">
    <location>
        <begin position="1"/>
        <end position="27"/>
    </location>
</feature>
<dbReference type="NCBIfam" id="NF038083">
    <property type="entry name" value="CU044_5270_fam"/>
    <property type="match status" value="1"/>
</dbReference>
<evidence type="ECO:0000256" key="2">
    <source>
        <dbReference type="SAM" id="Phobius"/>
    </source>
</evidence>
<feature type="region of interest" description="Disordered" evidence="1">
    <location>
        <begin position="120"/>
        <end position="163"/>
    </location>
</feature>
<feature type="compositionally biased region" description="Basic and acidic residues" evidence="1">
    <location>
        <begin position="151"/>
        <end position="163"/>
    </location>
</feature>
<protein>
    <submittedName>
        <fullName evidence="3">CU044_5270 family protein</fullName>
    </submittedName>
</protein>
<name>A0AAU8IPA0_9ACTN</name>
<feature type="compositionally biased region" description="Basic and acidic residues" evidence="1">
    <location>
        <begin position="1"/>
        <end position="13"/>
    </location>
</feature>
<sequence>MNVDEMKDVRDFRAGAPTPDRGRLAPGRDRLVAAAGGGRARRLRADWRFAAVGAAAALTAVAVLAAGVGGDGADRSAPADTRTVRGSVGEVMERAATAMEQAGPPATPRAGQWIYTKTLSRDPGVWPKDKSNTQTSPKRGAQESWTLYADPRFENGKEGDDRSPRERLQFLNALPDDPDAVLKKVRAYYPSGKGDPESEGEHDMRAMSVVLETRPMPPKALAKLYRALAAVPGAEVTPRLVHDAAGRDAIAVGHDEKGQTVRREILIDPRTYQYLGDRWLIVKDFKESYSPDTPDRPWKAGDIMFQNALLDTAVVDHKGDRP</sequence>
<keyword evidence="2" id="KW-1133">Transmembrane helix</keyword>
<accession>A0AAU8IPA0</accession>
<feature type="transmembrane region" description="Helical" evidence="2">
    <location>
        <begin position="49"/>
        <end position="68"/>
    </location>
</feature>
<dbReference type="AlphaFoldDB" id="A0AAU8IPA0"/>
<evidence type="ECO:0000256" key="1">
    <source>
        <dbReference type="SAM" id="MobiDB-lite"/>
    </source>
</evidence>
<proteinExistence type="predicted"/>
<keyword evidence="2" id="KW-0472">Membrane</keyword>
<dbReference type="InterPro" id="IPR047789">
    <property type="entry name" value="CU044_5270-like"/>
</dbReference>
<gene>
    <name evidence="3" type="ORF">ABII15_09555</name>
</gene>
<dbReference type="KEGG" id="stac:ABII15_09555"/>
<dbReference type="EMBL" id="CP159534">
    <property type="protein sequence ID" value="XCJ70201.1"/>
    <property type="molecule type" value="Genomic_DNA"/>
</dbReference>
<keyword evidence="2" id="KW-0812">Transmembrane</keyword>
<dbReference type="RefSeq" id="WP_353941856.1">
    <property type="nucleotide sequence ID" value="NZ_CP159534.1"/>
</dbReference>
<evidence type="ECO:0000313" key="3">
    <source>
        <dbReference type="EMBL" id="XCJ70201.1"/>
    </source>
</evidence>